<dbReference type="Gene3D" id="3.30.420.40">
    <property type="match status" value="2"/>
</dbReference>
<dbReference type="InterPro" id="IPR043129">
    <property type="entry name" value="ATPase_NBD"/>
</dbReference>
<comment type="similarity">
    <text evidence="1 7">Belongs to the FGGY kinase family.</text>
</comment>
<accession>A0A0D6DTX7</accession>
<dbReference type="GO" id="GO:0005524">
    <property type="term" value="F:ATP binding"/>
    <property type="evidence" value="ECO:0007669"/>
    <property type="project" value="UniProtKB-KW"/>
</dbReference>
<evidence type="ECO:0000256" key="6">
    <source>
        <dbReference type="ARBA" id="ARBA00043149"/>
    </source>
</evidence>
<keyword evidence="3" id="KW-0547">Nucleotide-binding</keyword>
<dbReference type="GO" id="GO:0019563">
    <property type="term" value="P:glycerol catabolic process"/>
    <property type="evidence" value="ECO:0007669"/>
    <property type="project" value="TreeGrafter"/>
</dbReference>
<dbReference type="PIRSF" id="PIRSF000538">
    <property type="entry name" value="GlpK"/>
    <property type="match status" value="1"/>
</dbReference>
<evidence type="ECO:0000313" key="10">
    <source>
        <dbReference type="EMBL" id="CEN27344.1"/>
    </source>
</evidence>
<evidence type="ECO:0000256" key="7">
    <source>
        <dbReference type="RuleBase" id="RU003733"/>
    </source>
</evidence>
<evidence type="ECO:0000256" key="4">
    <source>
        <dbReference type="ARBA" id="ARBA00022777"/>
    </source>
</evidence>
<keyword evidence="4 7" id="KW-0418">Kinase</keyword>
<dbReference type="Pfam" id="PF00370">
    <property type="entry name" value="FGGY_N"/>
    <property type="match status" value="1"/>
</dbReference>
<dbReference type="InterPro" id="IPR018484">
    <property type="entry name" value="FGGY_N"/>
</dbReference>
<dbReference type="CDD" id="cd07769">
    <property type="entry name" value="ASKHA_NBD_FGGY_GK"/>
    <property type="match status" value="1"/>
</dbReference>
<evidence type="ECO:0000256" key="1">
    <source>
        <dbReference type="ARBA" id="ARBA00009156"/>
    </source>
</evidence>
<keyword evidence="2 7" id="KW-0808">Transferase</keyword>
<dbReference type="SUPFAM" id="SSF53067">
    <property type="entry name" value="Actin-like ATPase domain"/>
    <property type="match status" value="2"/>
</dbReference>
<dbReference type="KEGG" id="lpk:LACPI_0144"/>
<dbReference type="Pfam" id="PF02782">
    <property type="entry name" value="FGGY_C"/>
    <property type="match status" value="1"/>
</dbReference>
<organism evidence="10 11">
    <name type="scientific">Pseudolactococcus piscium MKFS47</name>
    <dbReference type="NCBI Taxonomy" id="297352"/>
    <lineage>
        <taxon>Bacteria</taxon>
        <taxon>Bacillati</taxon>
        <taxon>Bacillota</taxon>
        <taxon>Bacilli</taxon>
        <taxon>Lactobacillales</taxon>
        <taxon>Streptococcaceae</taxon>
        <taxon>Pseudolactococcus</taxon>
    </lineage>
</organism>
<evidence type="ECO:0000259" key="9">
    <source>
        <dbReference type="Pfam" id="PF02782"/>
    </source>
</evidence>
<sequence>MSADYQIVIDQSTSGTKLILMKAGCIFKRYDRKHQQFYPKLGWVEHDPIEIWENVVALFELALRDNELVYSDIAVISITNQRETVLAWDKETSLPVYPALVWQCNRTAAMCNRMIHEGKEPLVIEKTGLRLDPYFSGTKIKWLYDEVPDVSQLSKTGHLAIGTMDSWLIWKLTGHQVFATEKSNACRTLLFNIATQTWDSELASLFHASLSDLPEIKSSSDIFGYYHGIKIQGIMADSQAALHGQGCIEIGDVKVTLGTGASILMQLKAKGDTRDQRVLTTIGMSNATRTDYALEGIIRSCADSINWFTERISDFDDFDMACKIALTETHEHDVFFIPALQGLAAPFWDNDAAATFIGMKRGYDKFDLLRAVLDSIIFQVKLVLATMEEVSGLTIEIVRVDGGVSKNKELMRALATLLDKKIIVNEVEELSAMGVAMLANATISLKSVKQETIFPSGKKSIILKYKKWKRFLKKEVDDNITNNK</sequence>
<proteinExistence type="inferred from homology"/>
<dbReference type="InterPro" id="IPR018483">
    <property type="entry name" value="Carb_kinase_FGGY_CS"/>
</dbReference>
<dbReference type="HOGENOM" id="CLU_009281_2_3_9"/>
<feature type="domain" description="Carbohydrate kinase FGGY C-terminal" evidence="9">
    <location>
        <begin position="254"/>
        <end position="441"/>
    </location>
</feature>
<keyword evidence="5" id="KW-0067">ATP-binding</keyword>
<gene>
    <name evidence="10" type="primary">glpK2</name>
    <name evidence="10" type="ORF">LACPI_0144</name>
</gene>
<evidence type="ECO:0000256" key="5">
    <source>
        <dbReference type="ARBA" id="ARBA00022840"/>
    </source>
</evidence>
<dbReference type="RefSeq" id="WP_047914637.1">
    <property type="nucleotide sequence ID" value="NZ_LN774769.1"/>
</dbReference>
<evidence type="ECO:0000256" key="2">
    <source>
        <dbReference type="ARBA" id="ARBA00022679"/>
    </source>
</evidence>
<dbReference type="PROSITE" id="PS00933">
    <property type="entry name" value="FGGY_KINASES_1"/>
    <property type="match status" value="1"/>
</dbReference>
<dbReference type="InterPro" id="IPR018485">
    <property type="entry name" value="FGGY_C"/>
</dbReference>
<dbReference type="EMBL" id="LN774769">
    <property type="protein sequence ID" value="CEN27344.1"/>
    <property type="molecule type" value="Genomic_DNA"/>
</dbReference>
<dbReference type="PANTHER" id="PTHR10196">
    <property type="entry name" value="SUGAR KINASE"/>
    <property type="match status" value="1"/>
</dbReference>
<evidence type="ECO:0000313" key="11">
    <source>
        <dbReference type="Proteomes" id="UP000033166"/>
    </source>
</evidence>
<dbReference type="InterPro" id="IPR000577">
    <property type="entry name" value="Carb_kinase_FGGY"/>
</dbReference>
<protein>
    <recommendedName>
        <fullName evidence="6">ATP:glycerol 3-phosphotransferase</fullName>
    </recommendedName>
</protein>
<reference evidence="11" key="1">
    <citation type="submission" date="2015-01" db="EMBL/GenBank/DDBJ databases">
        <authorList>
            <person name="Andreevskaya M."/>
        </authorList>
    </citation>
    <scope>NUCLEOTIDE SEQUENCE [LARGE SCALE GENOMIC DNA]</scope>
    <source>
        <strain evidence="11">MKFS47</strain>
    </source>
</reference>
<dbReference type="Proteomes" id="UP000033166">
    <property type="component" value="Chromosome I"/>
</dbReference>
<dbReference type="AlphaFoldDB" id="A0A0D6DTX7"/>
<name>A0A0D6DTX7_9LACT</name>
<evidence type="ECO:0000259" key="8">
    <source>
        <dbReference type="Pfam" id="PF00370"/>
    </source>
</evidence>
<dbReference type="GO" id="GO:0005829">
    <property type="term" value="C:cytosol"/>
    <property type="evidence" value="ECO:0007669"/>
    <property type="project" value="TreeGrafter"/>
</dbReference>
<dbReference type="PANTHER" id="PTHR10196:SF69">
    <property type="entry name" value="GLYCEROL KINASE"/>
    <property type="match status" value="1"/>
</dbReference>
<evidence type="ECO:0000256" key="3">
    <source>
        <dbReference type="ARBA" id="ARBA00022741"/>
    </source>
</evidence>
<feature type="domain" description="Carbohydrate kinase FGGY N-terminal" evidence="8">
    <location>
        <begin position="5"/>
        <end position="226"/>
    </location>
</feature>
<dbReference type="GO" id="GO:0004370">
    <property type="term" value="F:glycerol kinase activity"/>
    <property type="evidence" value="ECO:0007669"/>
    <property type="project" value="TreeGrafter"/>
</dbReference>
<dbReference type="PROSITE" id="PS00445">
    <property type="entry name" value="FGGY_KINASES_2"/>
    <property type="match status" value="1"/>
</dbReference>